<organism evidence="1 2">
    <name type="scientific">Pseudonocardia cypriaca</name>
    <dbReference type="NCBI Taxonomy" id="882449"/>
    <lineage>
        <taxon>Bacteria</taxon>
        <taxon>Bacillati</taxon>
        <taxon>Actinomycetota</taxon>
        <taxon>Actinomycetes</taxon>
        <taxon>Pseudonocardiales</taxon>
        <taxon>Pseudonocardiaceae</taxon>
        <taxon>Pseudonocardia</taxon>
    </lineage>
</organism>
<protein>
    <submittedName>
        <fullName evidence="1">Uncharacterized protein DUF4177</fullName>
    </submittedName>
</protein>
<proteinExistence type="predicted"/>
<comment type="caution">
    <text evidence="1">The sequence shown here is derived from an EMBL/GenBank/DDBJ whole genome shotgun (WGS) entry which is preliminary data.</text>
</comment>
<dbReference type="AlphaFoldDB" id="A0A543FPL8"/>
<name>A0A543FPL8_9PSEU</name>
<reference evidence="1 2" key="1">
    <citation type="submission" date="2019-06" db="EMBL/GenBank/DDBJ databases">
        <title>Sequencing the genomes of 1000 actinobacteria strains.</title>
        <authorList>
            <person name="Klenk H.-P."/>
        </authorList>
    </citation>
    <scope>NUCLEOTIDE SEQUENCE [LARGE SCALE GENOMIC DNA]</scope>
    <source>
        <strain evidence="1 2">DSM 45511</strain>
    </source>
</reference>
<dbReference type="InterPro" id="IPR025234">
    <property type="entry name" value="YjzH-like"/>
</dbReference>
<dbReference type="RefSeq" id="WP_142107084.1">
    <property type="nucleotide sequence ID" value="NZ_VFPH01000003.1"/>
</dbReference>
<accession>A0A543FPL8</accession>
<evidence type="ECO:0000313" key="2">
    <source>
        <dbReference type="Proteomes" id="UP000319818"/>
    </source>
</evidence>
<keyword evidence="2" id="KW-1185">Reference proteome</keyword>
<dbReference type="OrthoDB" id="3215124at2"/>
<sequence>MTSPGSSDVRWEYLTAPVLIHSTQAILNNFGRDGWELVTVTTGANPEQLVAWFKRPARG</sequence>
<gene>
    <name evidence="1" type="ORF">FB388_7222</name>
</gene>
<dbReference type="EMBL" id="VFPH01000003">
    <property type="protein sequence ID" value="TQM35780.1"/>
    <property type="molecule type" value="Genomic_DNA"/>
</dbReference>
<dbReference type="Pfam" id="PF13783">
    <property type="entry name" value="DUF4177"/>
    <property type="match status" value="1"/>
</dbReference>
<dbReference type="Proteomes" id="UP000319818">
    <property type="component" value="Unassembled WGS sequence"/>
</dbReference>
<evidence type="ECO:0000313" key="1">
    <source>
        <dbReference type="EMBL" id="TQM35780.1"/>
    </source>
</evidence>